<reference evidence="1" key="1">
    <citation type="journal article" date="2014" name="Int. J. Syst. Evol. Microbiol.">
        <title>Complete genome sequence of Corynebacterium casei LMG S-19264T (=DSM 44701T), isolated from a smear-ripened cheese.</title>
        <authorList>
            <consortium name="US DOE Joint Genome Institute (JGI-PGF)"/>
            <person name="Walter F."/>
            <person name="Albersmeier A."/>
            <person name="Kalinowski J."/>
            <person name="Ruckert C."/>
        </authorList>
    </citation>
    <scope>NUCLEOTIDE SEQUENCE</scope>
    <source>
        <strain evidence="1">VKM Ac-1321</strain>
    </source>
</reference>
<dbReference type="Proteomes" id="UP001143480">
    <property type="component" value="Unassembled WGS sequence"/>
</dbReference>
<sequence length="172" mass="18542">MLLLPDKAPFGTISPVTLADGRPIATIRWHNWSMSARYEILDPVNAAVLAAGSRNGLGSREFQLTDAWNRPLLSLKLSRWGAARPGTLAVVGGRPLTTQGNWTARQFTVTDEQQRPVARIVNNSPLLSLRPDGLVFELMAPVMSVVHAIGLAQSMRAAVESERGSGVSLSFG</sequence>
<protein>
    <submittedName>
        <fullName evidence="1">Uncharacterized protein</fullName>
    </submittedName>
</protein>
<proteinExistence type="predicted"/>
<reference evidence="1" key="2">
    <citation type="submission" date="2023-01" db="EMBL/GenBank/DDBJ databases">
        <authorList>
            <person name="Sun Q."/>
            <person name="Evtushenko L."/>
        </authorList>
    </citation>
    <scope>NUCLEOTIDE SEQUENCE</scope>
    <source>
        <strain evidence="1">VKM Ac-1321</strain>
    </source>
</reference>
<evidence type="ECO:0000313" key="2">
    <source>
        <dbReference type="Proteomes" id="UP001143480"/>
    </source>
</evidence>
<accession>A0A9W6NSX3</accession>
<dbReference type="EMBL" id="BSFP01000117">
    <property type="protein sequence ID" value="GLL07918.1"/>
    <property type="molecule type" value="Genomic_DNA"/>
</dbReference>
<organism evidence="1 2">
    <name type="scientific">Dactylosporangium matsuzakiense</name>
    <dbReference type="NCBI Taxonomy" id="53360"/>
    <lineage>
        <taxon>Bacteria</taxon>
        <taxon>Bacillati</taxon>
        <taxon>Actinomycetota</taxon>
        <taxon>Actinomycetes</taxon>
        <taxon>Micromonosporales</taxon>
        <taxon>Micromonosporaceae</taxon>
        <taxon>Dactylosporangium</taxon>
    </lineage>
</organism>
<name>A0A9W6NSX3_9ACTN</name>
<keyword evidence="2" id="KW-1185">Reference proteome</keyword>
<gene>
    <name evidence="1" type="ORF">GCM10017581_096770</name>
</gene>
<comment type="caution">
    <text evidence="1">The sequence shown here is derived from an EMBL/GenBank/DDBJ whole genome shotgun (WGS) entry which is preliminary data.</text>
</comment>
<evidence type="ECO:0000313" key="1">
    <source>
        <dbReference type="EMBL" id="GLL07918.1"/>
    </source>
</evidence>
<dbReference type="AlphaFoldDB" id="A0A9W6NSX3"/>